<dbReference type="OrthoDB" id="2990288at2759"/>
<dbReference type="Proteomes" id="UP000308652">
    <property type="component" value="Unassembled WGS sequence"/>
</dbReference>
<dbReference type="AlphaFoldDB" id="A0A5C3MI52"/>
<proteinExistence type="predicted"/>
<organism evidence="1 2">
    <name type="scientific">Crucibulum laeve</name>
    <dbReference type="NCBI Taxonomy" id="68775"/>
    <lineage>
        <taxon>Eukaryota</taxon>
        <taxon>Fungi</taxon>
        <taxon>Dikarya</taxon>
        <taxon>Basidiomycota</taxon>
        <taxon>Agaricomycotina</taxon>
        <taxon>Agaricomycetes</taxon>
        <taxon>Agaricomycetidae</taxon>
        <taxon>Agaricales</taxon>
        <taxon>Agaricineae</taxon>
        <taxon>Nidulariaceae</taxon>
        <taxon>Crucibulum</taxon>
    </lineage>
</organism>
<evidence type="ECO:0000313" key="1">
    <source>
        <dbReference type="EMBL" id="TFK44850.1"/>
    </source>
</evidence>
<dbReference type="Gene3D" id="1.20.1280.50">
    <property type="match status" value="1"/>
</dbReference>
<dbReference type="STRING" id="68775.A0A5C3MI52"/>
<keyword evidence="2" id="KW-1185">Reference proteome</keyword>
<reference evidence="1 2" key="1">
    <citation type="journal article" date="2019" name="Nat. Ecol. Evol.">
        <title>Megaphylogeny resolves global patterns of mushroom evolution.</title>
        <authorList>
            <person name="Varga T."/>
            <person name="Krizsan K."/>
            <person name="Foldi C."/>
            <person name="Dima B."/>
            <person name="Sanchez-Garcia M."/>
            <person name="Sanchez-Ramirez S."/>
            <person name="Szollosi G.J."/>
            <person name="Szarkandi J.G."/>
            <person name="Papp V."/>
            <person name="Albert L."/>
            <person name="Andreopoulos W."/>
            <person name="Angelini C."/>
            <person name="Antonin V."/>
            <person name="Barry K.W."/>
            <person name="Bougher N.L."/>
            <person name="Buchanan P."/>
            <person name="Buyck B."/>
            <person name="Bense V."/>
            <person name="Catcheside P."/>
            <person name="Chovatia M."/>
            <person name="Cooper J."/>
            <person name="Damon W."/>
            <person name="Desjardin D."/>
            <person name="Finy P."/>
            <person name="Geml J."/>
            <person name="Haridas S."/>
            <person name="Hughes K."/>
            <person name="Justo A."/>
            <person name="Karasinski D."/>
            <person name="Kautmanova I."/>
            <person name="Kiss B."/>
            <person name="Kocsube S."/>
            <person name="Kotiranta H."/>
            <person name="LaButti K.M."/>
            <person name="Lechner B.E."/>
            <person name="Liimatainen K."/>
            <person name="Lipzen A."/>
            <person name="Lukacs Z."/>
            <person name="Mihaltcheva S."/>
            <person name="Morgado L.N."/>
            <person name="Niskanen T."/>
            <person name="Noordeloos M.E."/>
            <person name="Ohm R.A."/>
            <person name="Ortiz-Santana B."/>
            <person name="Ovrebo C."/>
            <person name="Racz N."/>
            <person name="Riley R."/>
            <person name="Savchenko A."/>
            <person name="Shiryaev A."/>
            <person name="Soop K."/>
            <person name="Spirin V."/>
            <person name="Szebenyi C."/>
            <person name="Tomsovsky M."/>
            <person name="Tulloss R.E."/>
            <person name="Uehling J."/>
            <person name="Grigoriev I.V."/>
            <person name="Vagvolgyi C."/>
            <person name="Papp T."/>
            <person name="Martin F.M."/>
            <person name="Miettinen O."/>
            <person name="Hibbett D.S."/>
            <person name="Nagy L.G."/>
        </authorList>
    </citation>
    <scope>NUCLEOTIDE SEQUENCE [LARGE SCALE GENOMIC DNA]</scope>
    <source>
        <strain evidence="1 2">CBS 166.37</strain>
    </source>
</reference>
<protein>
    <submittedName>
        <fullName evidence="1">Uncharacterized protein</fullName>
    </submittedName>
</protein>
<accession>A0A5C3MI52</accession>
<sequence>MMASVDINHSGNYGLLNPELGSLELWESEYPVSSVCRSVIQPCLHPIWKLPCELLSLIFTKLIDSTNMIFHDQGSHDDSTAIRYTSQVCGYWRVVALSCPTLWASIINLKRDGPAWIDVLTKRAQSLPLRIYADIPRKTTTRKRIRKVLNRISQIHTLHMRLHDHGLVWNDIWNCVLEPAPLLESFHLRFQIKGWVHIKLPSPLFFNDAPRLRDLRLKNCMINFDSPALRHLEHLELELIGEEIAPLLSNWLSMLHTLQNTLQSLTILDSFGSEEFLGQVHSVVNGDVFMPYLRNIKLMGDLSDCAQLLNRLILPDGCSLFVRSLTARDEIDFLVMQDALSKVLAGWQPEGACSSWYMSVIWSTSLTLPCGYLKIRGEQGLDKPQLDLEFACSITSLAPILTSLKAAPLQRLYMLDLTITDHHNIPESNLTSILVDFISSASSVEVICMTHRTACIMLPVLREISAILQDNSEDGHKSYPSILLPSLRYIQFHFIQLADLQVRGMIVSYLQWRHVMRADIQLVTFLNNPYVEEVAKEFCQIPGLTTEWKRTDMG</sequence>
<dbReference type="EMBL" id="ML213590">
    <property type="protein sequence ID" value="TFK44850.1"/>
    <property type="molecule type" value="Genomic_DNA"/>
</dbReference>
<evidence type="ECO:0000313" key="2">
    <source>
        <dbReference type="Proteomes" id="UP000308652"/>
    </source>
</evidence>
<gene>
    <name evidence="1" type="ORF">BDQ12DRAFT_673689</name>
</gene>
<name>A0A5C3MI52_9AGAR</name>